<dbReference type="OrthoDB" id="849313at2"/>
<dbReference type="InterPro" id="IPR000600">
    <property type="entry name" value="ROK"/>
</dbReference>
<comment type="caution">
    <text evidence="2">The sequence shown here is derived from an EMBL/GenBank/DDBJ whole genome shotgun (WGS) entry which is preliminary data.</text>
</comment>
<dbReference type="GO" id="GO:0016301">
    <property type="term" value="F:kinase activity"/>
    <property type="evidence" value="ECO:0007669"/>
    <property type="project" value="UniProtKB-KW"/>
</dbReference>
<comment type="similarity">
    <text evidence="1">Belongs to the ROK (NagC/XylR) family.</text>
</comment>
<sequence>MPTASGARTLVVDCGGTGIKAGVLDQSGTLVTPRRRVETPYPCPTSVFVATIVELTREFGTWDRVSVGVPGVLRQGRVKHTPHFVTVAGPFSPQDPALVEEWRDFDVEAALAAALGAPVRAVNDAEMHGCAVIEGRGFEVVITLGTGFGFAMFEDGRLLPKIEMSAHLLRKGESYDERLGNLARARIGRERWNARVADAVYGLRWVLWWDRLYVGGGNARHLRVDLGADVTTVPNIAGLLGGIALWDGSSARLKGYAPRHSGELEPEPEPDL</sequence>
<dbReference type="Gene3D" id="3.30.420.40">
    <property type="match status" value="2"/>
</dbReference>
<gene>
    <name evidence="2" type="ORF">EV189_0605</name>
</gene>
<keyword evidence="2" id="KW-0808">Transferase</keyword>
<dbReference type="Proteomes" id="UP000293638">
    <property type="component" value="Unassembled WGS sequence"/>
</dbReference>
<keyword evidence="3" id="KW-1185">Reference proteome</keyword>
<proteinExistence type="inferred from homology"/>
<evidence type="ECO:0000313" key="2">
    <source>
        <dbReference type="EMBL" id="RZS91365.1"/>
    </source>
</evidence>
<dbReference type="InterPro" id="IPR043129">
    <property type="entry name" value="ATPase_NBD"/>
</dbReference>
<organism evidence="2 3">
    <name type="scientific">Motilibacter rhizosphaerae</name>
    <dbReference type="NCBI Taxonomy" id="598652"/>
    <lineage>
        <taxon>Bacteria</taxon>
        <taxon>Bacillati</taxon>
        <taxon>Actinomycetota</taxon>
        <taxon>Actinomycetes</taxon>
        <taxon>Motilibacterales</taxon>
        <taxon>Motilibacteraceae</taxon>
        <taxon>Motilibacter</taxon>
    </lineage>
</organism>
<dbReference type="SUPFAM" id="SSF53067">
    <property type="entry name" value="Actin-like ATPase domain"/>
    <property type="match status" value="1"/>
</dbReference>
<dbReference type="EMBL" id="SGXD01000001">
    <property type="protein sequence ID" value="RZS91365.1"/>
    <property type="molecule type" value="Genomic_DNA"/>
</dbReference>
<reference evidence="2 3" key="1">
    <citation type="submission" date="2019-02" db="EMBL/GenBank/DDBJ databases">
        <title>Genomic Encyclopedia of Type Strains, Phase IV (KMG-IV): sequencing the most valuable type-strain genomes for metagenomic binning, comparative biology and taxonomic classification.</title>
        <authorList>
            <person name="Goeker M."/>
        </authorList>
    </citation>
    <scope>NUCLEOTIDE SEQUENCE [LARGE SCALE GENOMIC DNA]</scope>
    <source>
        <strain evidence="2 3">DSM 45622</strain>
    </source>
</reference>
<name>A0A4Q7NVZ2_9ACTN</name>
<dbReference type="AlphaFoldDB" id="A0A4Q7NVZ2"/>
<keyword evidence="2" id="KW-0418">Kinase</keyword>
<dbReference type="Pfam" id="PF00480">
    <property type="entry name" value="ROK"/>
    <property type="match status" value="1"/>
</dbReference>
<dbReference type="RefSeq" id="WP_130491444.1">
    <property type="nucleotide sequence ID" value="NZ_SGXD01000001.1"/>
</dbReference>
<protein>
    <submittedName>
        <fullName evidence="2">Polyphosphate glucokinase</fullName>
    </submittedName>
</protein>
<accession>A0A4Q7NVZ2</accession>
<evidence type="ECO:0000313" key="3">
    <source>
        <dbReference type="Proteomes" id="UP000293638"/>
    </source>
</evidence>
<evidence type="ECO:0000256" key="1">
    <source>
        <dbReference type="ARBA" id="ARBA00006479"/>
    </source>
</evidence>